<feature type="binding site" evidence="5">
    <location>
        <begin position="27"/>
        <end position="34"/>
    </location>
    <ligand>
        <name>ATP</name>
        <dbReference type="ChEBI" id="CHEBI:30616"/>
    </ligand>
</feature>
<evidence type="ECO:0000256" key="1">
    <source>
        <dbReference type="ARBA" id="ARBA00022741"/>
    </source>
</evidence>
<dbReference type="GO" id="GO:0000725">
    <property type="term" value="P:recombinational repair"/>
    <property type="evidence" value="ECO:0007669"/>
    <property type="project" value="TreeGrafter"/>
</dbReference>
<name>A0A7W4K8Z1_9PROT</name>
<evidence type="ECO:0000313" key="7">
    <source>
        <dbReference type="EMBL" id="MBB2202543.1"/>
    </source>
</evidence>
<keyword evidence="8" id="KW-1185">Reference proteome</keyword>
<keyword evidence="3 5" id="KW-0347">Helicase</keyword>
<keyword evidence="2 5" id="KW-0378">Hydrolase</keyword>
<dbReference type="GO" id="GO:0043138">
    <property type="term" value="F:3'-5' DNA helicase activity"/>
    <property type="evidence" value="ECO:0007669"/>
    <property type="project" value="TreeGrafter"/>
</dbReference>
<evidence type="ECO:0000256" key="3">
    <source>
        <dbReference type="ARBA" id="ARBA00022806"/>
    </source>
</evidence>
<dbReference type="SUPFAM" id="SSF52540">
    <property type="entry name" value="P-loop containing nucleoside triphosphate hydrolases"/>
    <property type="match status" value="1"/>
</dbReference>
<dbReference type="Proteomes" id="UP000578030">
    <property type="component" value="Unassembled WGS sequence"/>
</dbReference>
<dbReference type="GO" id="GO:0016787">
    <property type="term" value="F:hydrolase activity"/>
    <property type="evidence" value="ECO:0007669"/>
    <property type="project" value="UniProtKB-UniRule"/>
</dbReference>
<protein>
    <submittedName>
        <fullName evidence="7">ATP-dependent helicase</fullName>
    </submittedName>
</protein>
<comment type="caution">
    <text evidence="7">The sequence shown here is derived from an EMBL/GenBank/DDBJ whole genome shotgun (WGS) entry which is preliminary data.</text>
</comment>
<dbReference type="PROSITE" id="PS51198">
    <property type="entry name" value="UVRD_HELICASE_ATP_BIND"/>
    <property type="match status" value="1"/>
</dbReference>
<sequence length="613" mass="68556">MSGKVETQADADVRACIDGHRSFALVAGAGSGKTTSLIEALTRVRTREGQQLRQNGQRIACITFTKRAVEVIKARLGFDELYLVSTLHNFLWNQMSRFHDDIREALREARLPALIRKERDKDNGGNSRTATDARAKALRYEQNLVDLNTVPVFSYADAKWGDYLAGRLGHDDIIEIAAYLFAHNTTFRRLTGLRFPYIFVDEAQDTFPGIIAGLNLIGRSEGLPIVGYFGDPWQQIYDGSAGDFAPPMGGMPITKTENFRCSKSVIRLLNAFRTDVKQYAAGENANREGSVLFRLVQAEKPELPRNRYSEAQITRALARMDTAMAEWGWAERDDVIKLFLANQMIARRLGFAELNRLFNGPYASTRAEEAFEAGEYFLLKPFTDIIYPLIAAHTADDSRAIIDILRRNSPAFAVNGINAEATLKAMVETSVSLVEQLNVLWASGSVGELLRFCVAKEIIPTSDKLNEQLNRAPRDEDYVEELHSLDKGDWLADALFAMKPMEIVPYASFIAENTAYSTQHGVKGEEYAKVLIVYDDVEAAWNIYNFSKTLTPATAGQPTDGQRGRGQRLAYVSFSRALEDLRVLFFTTDPDGACQELIERKLVAAEQIEIVRA</sequence>
<dbReference type="GO" id="GO:0003677">
    <property type="term" value="F:DNA binding"/>
    <property type="evidence" value="ECO:0007669"/>
    <property type="project" value="InterPro"/>
</dbReference>
<dbReference type="GO" id="GO:0005829">
    <property type="term" value="C:cytosol"/>
    <property type="evidence" value="ECO:0007669"/>
    <property type="project" value="TreeGrafter"/>
</dbReference>
<evidence type="ECO:0000256" key="2">
    <source>
        <dbReference type="ARBA" id="ARBA00022801"/>
    </source>
</evidence>
<dbReference type="EMBL" id="JABEQM010000011">
    <property type="protein sequence ID" value="MBB2202543.1"/>
    <property type="molecule type" value="Genomic_DNA"/>
</dbReference>
<evidence type="ECO:0000256" key="5">
    <source>
        <dbReference type="PROSITE-ProRule" id="PRU00560"/>
    </source>
</evidence>
<organism evidence="7 8">
    <name type="scientific">Gluconacetobacter tumulisoli</name>
    <dbReference type="NCBI Taxonomy" id="1286189"/>
    <lineage>
        <taxon>Bacteria</taxon>
        <taxon>Pseudomonadati</taxon>
        <taxon>Pseudomonadota</taxon>
        <taxon>Alphaproteobacteria</taxon>
        <taxon>Acetobacterales</taxon>
        <taxon>Acetobacteraceae</taxon>
        <taxon>Gluconacetobacter</taxon>
    </lineage>
</organism>
<dbReference type="RefSeq" id="WP_182959989.1">
    <property type="nucleotide sequence ID" value="NZ_JABEQM010000011.1"/>
</dbReference>
<dbReference type="InterPro" id="IPR027417">
    <property type="entry name" value="P-loop_NTPase"/>
</dbReference>
<dbReference type="Pfam" id="PF13245">
    <property type="entry name" value="AAA_19"/>
    <property type="match status" value="1"/>
</dbReference>
<evidence type="ECO:0000259" key="6">
    <source>
        <dbReference type="PROSITE" id="PS51198"/>
    </source>
</evidence>
<keyword evidence="4 5" id="KW-0067">ATP-binding</keyword>
<accession>A0A7W4K8Z1</accession>
<dbReference type="GO" id="GO:0005524">
    <property type="term" value="F:ATP binding"/>
    <property type="evidence" value="ECO:0007669"/>
    <property type="project" value="UniProtKB-UniRule"/>
</dbReference>
<gene>
    <name evidence="7" type="ORF">HLH28_13340</name>
</gene>
<dbReference type="InterPro" id="IPR000212">
    <property type="entry name" value="DNA_helicase_UvrD/REP"/>
</dbReference>
<dbReference type="InterPro" id="IPR014016">
    <property type="entry name" value="UvrD-like_ATP-bd"/>
</dbReference>
<dbReference type="AlphaFoldDB" id="A0A7W4K8Z1"/>
<evidence type="ECO:0000313" key="8">
    <source>
        <dbReference type="Proteomes" id="UP000578030"/>
    </source>
</evidence>
<reference evidence="7 8" key="1">
    <citation type="submission" date="2020-04" db="EMBL/GenBank/DDBJ databases">
        <title>Description of novel Gluconacetobacter.</title>
        <authorList>
            <person name="Sombolestani A."/>
        </authorList>
    </citation>
    <scope>NUCLEOTIDE SEQUENCE [LARGE SCALE GENOMIC DNA]</scope>
    <source>
        <strain evidence="7 8">LMG 27802</strain>
    </source>
</reference>
<dbReference type="PANTHER" id="PTHR11070:SF3">
    <property type="entry name" value="DNA 3'-5' HELICASE"/>
    <property type="match status" value="1"/>
</dbReference>
<evidence type="ECO:0000256" key="4">
    <source>
        <dbReference type="ARBA" id="ARBA00022840"/>
    </source>
</evidence>
<feature type="domain" description="UvrD-like helicase ATP-binding" evidence="6">
    <location>
        <begin position="6"/>
        <end position="275"/>
    </location>
</feature>
<keyword evidence="1 5" id="KW-0547">Nucleotide-binding</keyword>
<dbReference type="PANTHER" id="PTHR11070">
    <property type="entry name" value="UVRD / RECB / PCRA DNA HELICASE FAMILY MEMBER"/>
    <property type="match status" value="1"/>
</dbReference>
<dbReference type="Gene3D" id="3.40.50.300">
    <property type="entry name" value="P-loop containing nucleotide triphosphate hydrolases"/>
    <property type="match status" value="1"/>
</dbReference>
<proteinExistence type="predicted"/>